<keyword evidence="3" id="KW-1185">Reference proteome</keyword>
<sequence>MNVIVHGAQSDAAAWEPVKALLSEPTEVPERRGRNGVPLPAGYSLRTEVDDLHAVLDRLERTTLIGHSYGGLIALLTAQERDDLEALVLYEPAIGLNTVAVEAFGNALAGGDRDLALEVMVTRIAGERSFRDTDPEGWLAAQEMLETTWEELKQADGYRYAPPKLRVPVTVVVGERTDRIFGPAARDIVLDTGGRLVTLRGEGHIAHVTNPALLAATIEGRSTTLDA</sequence>
<evidence type="ECO:0000313" key="2">
    <source>
        <dbReference type="EMBL" id="ANZ37996.1"/>
    </source>
</evidence>
<name>A0A1B2HJT3_9PSEU</name>
<feature type="domain" description="AB hydrolase-1" evidence="1">
    <location>
        <begin position="3"/>
        <end position="216"/>
    </location>
</feature>
<dbReference type="Proteomes" id="UP000093053">
    <property type="component" value="Chromosome"/>
</dbReference>
<dbReference type="EMBL" id="CP016793">
    <property type="protein sequence ID" value="ANZ37996.1"/>
    <property type="molecule type" value="Genomic_DNA"/>
</dbReference>
<organism evidence="2 3">
    <name type="scientific">Lentzea guizhouensis</name>
    <dbReference type="NCBI Taxonomy" id="1586287"/>
    <lineage>
        <taxon>Bacteria</taxon>
        <taxon>Bacillati</taxon>
        <taxon>Actinomycetota</taxon>
        <taxon>Actinomycetes</taxon>
        <taxon>Pseudonocardiales</taxon>
        <taxon>Pseudonocardiaceae</taxon>
        <taxon>Lentzea</taxon>
    </lineage>
</organism>
<reference evidence="2 3" key="1">
    <citation type="submission" date="2016-07" db="EMBL/GenBank/DDBJ databases">
        <title>Complete genome sequence of the Lentzea guizhouensis DHS C013.</title>
        <authorList>
            <person name="Cao C."/>
        </authorList>
    </citation>
    <scope>NUCLEOTIDE SEQUENCE [LARGE SCALE GENOMIC DNA]</scope>
    <source>
        <strain evidence="2 3">DHS C013</strain>
    </source>
</reference>
<dbReference type="RefSeq" id="WP_065916354.1">
    <property type="nucleotide sequence ID" value="NZ_CP016793.1"/>
</dbReference>
<dbReference type="InterPro" id="IPR000073">
    <property type="entry name" value="AB_hydrolase_1"/>
</dbReference>
<dbReference type="SUPFAM" id="SSF53474">
    <property type="entry name" value="alpha/beta-Hydrolases"/>
    <property type="match status" value="1"/>
</dbReference>
<gene>
    <name evidence="2" type="ORF">BBK82_19975</name>
</gene>
<dbReference type="STRING" id="1586287.BBK82_19975"/>
<accession>A0A1B2HJT3</accession>
<dbReference type="InterPro" id="IPR029058">
    <property type="entry name" value="AB_hydrolase_fold"/>
</dbReference>
<dbReference type="GO" id="GO:0003824">
    <property type="term" value="F:catalytic activity"/>
    <property type="evidence" value="ECO:0007669"/>
    <property type="project" value="UniProtKB-ARBA"/>
</dbReference>
<dbReference type="KEGG" id="led:BBK82_19975"/>
<protein>
    <recommendedName>
        <fullName evidence="1">AB hydrolase-1 domain-containing protein</fullName>
    </recommendedName>
</protein>
<dbReference type="Gene3D" id="3.40.50.1820">
    <property type="entry name" value="alpha/beta hydrolase"/>
    <property type="match status" value="1"/>
</dbReference>
<evidence type="ECO:0000259" key="1">
    <source>
        <dbReference type="Pfam" id="PF12697"/>
    </source>
</evidence>
<proteinExistence type="predicted"/>
<dbReference type="Pfam" id="PF12697">
    <property type="entry name" value="Abhydrolase_6"/>
    <property type="match status" value="1"/>
</dbReference>
<evidence type="ECO:0000313" key="3">
    <source>
        <dbReference type="Proteomes" id="UP000093053"/>
    </source>
</evidence>
<dbReference type="PANTHER" id="PTHR42886">
    <property type="entry name" value="RE40534P-RELATED"/>
    <property type="match status" value="1"/>
</dbReference>
<dbReference type="PANTHER" id="PTHR42886:SF29">
    <property type="entry name" value="PUMMELIG, ISOFORM A"/>
    <property type="match status" value="1"/>
</dbReference>
<dbReference type="AlphaFoldDB" id="A0A1B2HJT3"/>